<feature type="region of interest" description="Disordered" evidence="1">
    <location>
        <begin position="414"/>
        <end position="434"/>
    </location>
</feature>
<feature type="transmembrane region" description="Helical" evidence="2">
    <location>
        <begin position="30"/>
        <end position="54"/>
    </location>
</feature>
<evidence type="ECO:0000256" key="2">
    <source>
        <dbReference type="SAM" id="Phobius"/>
    </source>
</evidence>
<dbReference type="Proteomes" id="UP001230188">
    <property type="component" value="Unassembled WGS sequence"/>
</dbReference>
<proteinExistence type="predicted"/>
<protein>
    <recommendedName>
        <fullName evidence="3">CFA20 domain-containing protein</fullName>
    </recommendedName>
</protein>
<comment type="caution">
    <text evidence="4">The sequence shown here is derived from an EMBL/GenBank/DDBJ whole genome shotgun (WGS) entry which is preliminary data.</text>
</comment>
<evidence type="ECO:0000313" key="5">
    <source>
        <dbReference type="Proteomes" id="UP001230188"/>
    </source>
</evidence>
<evidence type="ECO:0000256" key="1">
    <source>
        <dbReference type="SAM" id="MobiDB-lite"/>
    </source>
</evidence>
<reference evidence="4" key="1">
    <citation type="submission" date="2023-01" db="EMBL/GenBank/DDBJ databases">
        <title>Metagenome sequencing of chrysophaentin producing Chrysophaeum taylorii.</title>
        <authorList>
            <person name="Davison J."/>
            <person name="Bewley C."/>
        </authorList>
    </citation>
    <scope>NUCLEOTIDE SEQUENCE</scope>
    <source>
        <strain evidence="4">NIES-1699</strain>
    </source>
</reference>
<evidence type="ECO:0000313" key="4">
    <source>
        <dbReference type="EMBL" id="KAJ8600407.1"/>
    </source>
</evidence>
<name>A0AAD7U8U6_9STRA</name>
<evidence type="ECO:0000259" key="3">
    <source>
        <dbReference type="Pfam" id="PF05018"/>
    </source>
</evidence>
<dbReference type="Pfam" id="PF05018">
    <property type="entry name" value="CFA20_dom"/>
    <property type="match status" value="1"/>
</dbReference>
<dbReference type="AlphaFoldDB" id="A0AAD7U8U6"/>
<gene>
    <name evidence="4" type="ORF">CTAYLR_001446</name>
</gene>
<dbReference type="InterPro" id="IPR007714">
    <property type="entry name" value="CFA20_dom"/>
</dbReference>
<keyword evidence="2" id="KW-0472">Membrane</keyword>
<accession>A0AAD7U8U6</accession>
<keyword evidence="5" id="KW-1185">Reference proteome</keyword>
<feature type="domain" description="CFA20" evidence="3">
    <location>
        <begin position="482"/>
        <end position="571"/>
    </location>
</feature>
<sequence>MEDERPREESKQAVRESEEDVEVAGAKVSVAYSVLAWAIVVAFGATTLTMAILFPVKKHKFTRFECLSHDELQTLEVAAIEDVLPYAIDYGCGLAKEQCDGARLLRGEDLIDGCDTLFCVELAVAAIGSPVDLAAQTGKLWSVEGAVKNYCAAHPSASWCAELDNVTASCLASAACEAAEAFWAAPQQFCASSAETHASKCATAEQMLERLDVAVDEWCASGDVEKVACDVVNASLHDRGYYRTYCNSGKYRRDLCDEVITLFNETVCRRDSTSRELCDVGAELLNRWANASAALPIVDVALQAVEIYCANGICDDANGLTDWERLQRGSLALHVDLIETSLPSLCDAWPITEEICYNATHKLLTFCADHTLACEWLGQLIHLNLSRAEDLVVSTWRDAISLCEAADLATTSALGETLSSSEEEEEEEKKGNPVVPFTSASLGDVVAAACDLVAAVDQIALQCPEMLPLIYDAESSSSSSTLVDTNDTVYTLSYSNRRSLVRVEGRRLEAPLLLKNGWQFVRIDFRKALAIFGAEYFASLEVSIRGNCQIARLYLADKDFSDLELPRNLQLLQ</sequence>
<keyword evidence="2" id="KW-0812">Transmembrane</keyword>
<organism evidence="4 5">
    <name type="scientific">Chrysophaeum taylorii</name>
    <dbReference type="NCBI Taxonomy" id="2483200"/>
    <lineage>
        <taxon>Eukaryota</taxon>
        <taxon>Sar</taxon>
        <taxon>Stramenopiles</taxon>
        <taxon>Ochrophyta</taxon>
        <taxon>Pelagophyceae</taxon>
        <taxon>Pelagomonadales</taxon>
        <taxon>Pelagomonadaceae</taxon>
        <taxon>Chrysophaeum</taxon>
    </lineage>
</organism>
<keyword evidence="2" id="KW-1133">Transmembrane helix</keyword>
<dbReference type="EMBL" id="JAQMWT010000523">
    <property type="protein sequence ID" value="KAJ8600407.1"/>
    <property type="molecule type" value="Genomic_DNA"/>
</dbReference>